<dbReference type="GO" id="GO:0003735">
    <property type="term" value="F:structural constituent of ribosome"/>
    <property type="evidence" value="ECO:0007669"/>
    <property type="project" value="InterPro"/>
</dbReference>
<dbReference type="InterPro" id="IPR009000">
    <property type="entry name" value="Transl_B-barrel_sf"/>
</dbReference>
<evidence type="ECO:0000313" key="4">
    <source>
        <dbReference type="EnsemblPlants" id="OGLUM03G21560.1"/>
    </source>
</evidence>
<evidence type="ECO:0000256" key="2">
    <source>
        <dbReference type="ARBA" id="ARBA00022980"/>
    </source>
</evidence>
<evidence type="ECO:0000256" key="3">
    <source>
        <dbReference type="ARBA" id="ARBA00023274"/>
    </source>
</evidence>
<dbReference type="InterPro" id="IPR038661">
    <property type="entry name" value="Ribosomal_eL33_sf"/>
</dbReference>
<dbReference type="EnsemblPlants" id="OGLUM03G21560.1">
    <property type="protein sequence ID" value="OGLUM03G21560.1"/>
    <property type="gene ID" value="OGLUM03G21560"/>
</dbReference>
<reference evidence="4" key="2">
    <citation type="submission" date="2018-05" db="EMBL/GenBank/DDBJ databases">
        <title>OgluRS3 (Oryza glumaepatula Reference Sequence Version 3).</title>
        <authorList>
            <person name="Zhang J."/>
            <person name="Kudrna D."/>
            <person name="Lee S."/>
            <person name="Talag J."/>
            <person name="Welchert J."/>
            <person name="Wing R.A."/>
        </authorList>
    </citation>
    <scope>NUCLEOTIDE SEQUENCE [LARGE SCALE GENOMIC DNA]</scope>
</reference>
<dbReference type="HOGENOM" id="CLU_1920370_0_0_1"/>
<dbReference type="STRING" id="40148.A0A0D9Z8N3"/>
<dbReference type="Gene3D" id="2.40.10.190">
    <property type="entry name" value="translation elongation factor selb, chain A, domain 4"/>
    <property type="match status" value="1"/>
</dbReference>
<dbReference type="Gramene" id="OGLUM03G21560.1">
    <property type="protein sequence ID" value="OGLUM03G21560.1"/>
    <property type="gene ID" value="OGLUM03G21560"/>
</dbReference>
<dbReference type="SUPFAM" id="SSF50447">
    <property type="entry name" value="Translation proteins"/>
    <property type="match status" value="1"/>
</dbReference>
<dbReference type="Proteomes" id="UP000026961">
    <property type="component" value="Chromosome 3"/>
</dbReference>
<dbReference type="AlphaFoldDB" id="A0A0D9Z8N3"/>
<organism evidence="4">
    <name type="scientific">Oryza glumipatula</name>
    <dbReference type="NCBI Taxonomy" id="40148"/>
    <lineage>
        <taxon>Eukaryota</taxon>
        <taxon>Viridiplantae</taxon>
        <taxon>Streptophyta</taxon>
        <taxon>Embryophyta</taxon>
        <taxon>Tracheophyta</taxon>
        <taxon>Spermatophyta</taxon>
        <taxon>Magnoliopsida</taxon>
        <taxon>Liliopsida</taxon>
        <taxon>Poales</taxon>
        <taxon>Poaceae</taxon>
        <taxon>BOP clade</taxon>
        <taxon>Oryzoideae</taxon>
        <taxon>Oryzeae</taxon>
        <taxon>Oryzinae</taxon>
        <taxon>Oryza</taxon>
    </lineage>
</organism>
<accession>A0A0D9Z8N3</accession>
<proteinExistence type="inferred from homology"/>
<dbReference type="GO" id="GO:1990904">
    <property type="term" value="C:ribonucleoprotein complex"/>
    <property type="evidence" value="ECO:0007669"/>
    <property type="project" value="UniProtKB-KW"/>
</dbReference>
<dbReference type="Pfam" id="PF01247">
    <property type="entry name" value="Ribosomal_L35Ae"/>
    <property type="match status" value="1"/>
</dbReference>
<dbReference type="GO" id="GO:0006412">
    <property type="term" value="P:translation"/>
    <property type="evidence" value="ECO:0007669"/>
    <property type="project" value="InterPro"/>
</dbReference>
<dbReference type="InterPro" id="IPR001780">
    <property type="entry name" value="Ribosomal_eL33"/>
</dbReference>
<comment type="similarity">
    <text evidence="1">Belongs to the eukaryotic ribosomal protein eL33 family.</text>
</comment>
<keyword evidence="3" id="KW-0687">Ribonucleoprotein</keyword>
<name>A0A0D9Z8N3_9ORYZ</name>
<sequence>MVKGRTGQHRRLYVQGIILGYKRSKLNQYENTSMVQIEGMNTKEDVAWYSGKCMAYPEPLWQDLGPFYGLFHGVLLPSFFTNLFSSTNPFRRSTSIVRSAMALVNLGILAMKNWRSWRTQVSLGMGTNSANA</sequence>
<evidence type="ECO:0000256" key="1">
    <source>
        <dbReference type="ARBA" id="ARBA00009269"/>
    </source>
</evidence>
<dbReference type="eggNOG" id="KOG0887">
    <property type="taxonomic scope" value="Eukaryota"/>
</dbReference>
<evidence type="ECO:0000313" key="5">
    <source>
        <dbReference type="Proteomes" id="UP000026961"/>
    </source>
</evidence>
<dbReference type="PANTHER" id="PTHR10902">
    <property type="entry name" value="60S RIBOSOMAL PROTEIN L35A"/>
    <property type="match status" value="1"/>
</dbReference>
<protein>
    <submittedName>
        <fullName evidence="4">Uncharacterized protein</fullName>
    </submittedName>
</protein>
<keyword evidence="5" id="KW-1185">Reference proteome</keyword>
<reference evidence="4" key="1">
    <citation type="submission" date="2015-04" db="UniProtKB">
        <authorList>
            <consortium name="EnsemblPlants"/>
        </authorList>
    </citation>
    <scope>IDENTIFICATION</scope>
</reference>
<dbReference type="GO" id="GO:0005840">
    <property type="term" value="C:ribosome"/>
    <property type="evidence" value="ECO:0007669"/>
    <property type="project" value="UniProtKB-KW"/>
</dbReference>
<keyword evidence="2" id="KW-0689">Ribosomal protein</keyword>